<feature type="compositionally biased region" description="Acidic residues" evidence="1">
    <location>
        <begin position="91"/>
        <end position="102"/>
    </location>
</feature>
<comment type="caution">
    <text evidence="3">The sequence shown here is derived from an EMBL/GenBank/DDBJ whole genome shotgun (WGS) entry which is preliminary data.</text>
</comment>
<feature type="compositionally biased region" description="Acidic residues" evidence="1">
    <location>
        <begin position="636"/>
        <end position="645"/>
    </location>
</feature>
<keyword evidence="2" id="KW-1133">Transmembrane helix</keyword>
<feature type="compositionally biased region" description="Polar residues" evidence="1">
    <location>
        <begin position="44"/>
        <end position="56"/>
    </location>
</feature>
<feature type="compositionally biased region" description="Acidic residues" evidence="1">
    <location>
        <begin position="709"/>
        <end position="725"/>
    </location>
</feature>
<gene>
    <name evidence="3" type="ORF">KQI75_06935</name>
</gene>
<keyword evidence="2" id="KW-0472">Membrane</keyword>
<feature type="compositionally biased region" description="Basic and acidic residues" evidence="1">
    <location>
        <begin position="112"/>
        <end position="124"/>
    </location>
</feature>
<feature type="transmembrane region" description="Helical" evidence="2">
    <location>
        <begin position="939"/>
        <end position="959"/>
    </location>
</feature>
<sequence length="1421" mass="159003">MDDLDLEKLKKELHDVSGSSLYDVDQIMEEAGSSESGSRASMEQLLQSLGVQMPEQQEQDTLDSLQQASEQTQAMIEEQQEMQQWLKPEEDKEAEQPDEDDVFGSLFAQLGELEREETPTDPRLTEPLLEPEEEPSLMERLFPSEPEVQADEEPETQVLEPEVQADEEPETQVLEPEVQADEEPETQILEPEVQADEEPETQILEPEVQADEEPETQILESEVQIDEEPETQILESDMPTRRMNRHDYEDLIEQATLRVQQSEEDDEEESETQETVPEQKLNTSNDEAISQIVEALSEQPEQAAQEQEEEQPEKQGLLSRLFAPPDVVEDAADTDALDEEGREEVPEQPDNPEPSEKTAQPQTRKGLFSRLFSTQEELEEVETPIDLTQLQGLDEAAPESLSEEEPETQMLEPEQPEEEPETQMLEPEQPEEEPETQMLEPEQPEEEPETQMLEPEQPEEEPETQMLEPEQPEEEPETQMLEPEQPEEEPETQMLEPEQPEEELETEQEQLEQETPKEVFAQLLDDEPEESEQPDVPEQPQESEREPEKPKAGIFDRVMDALGFELVEEGEEAPEQPQPSEPAQETPPESAQQEPEKQPPQPRPEDTPVISEDEFAAFMSDVDAGESEQCASFEQLLEDSMEESSDEKQDVLRKKSAMPEEFPDEETTVYVDVPVRKQVLEHPQPRQTELFDVEEALKQKPLFERSQEQEEPEQEPEKESDEPLPEPEWLGKPLEDICKTAPSLEVLRKEGPVMTREVLRCKEWITERIRRYQAEQRGEPYPPQPESEPQPEPTMEPIHASEALDEMHEQEQTEEDSVFPEGSTGKPETEAADQKPSTHESVIEIQASETKTEQPARSAAENTAADRKQKPKSSAKKKIIRRDWTQESRVCRLRARNKALRSTILGVLTLICIYISCAADFTILPLPSAMDYASHSGRVLGVFLLLLACALALAYDVVWDGIRAVLQGSPNFATLADAALLLNILHCCIRLASEGEEIPFACIAMLILFAQLRAQVSEETIKHYTYKVAGAAREPIGIFCRREKTPHLVKAPLADINTFAAQTTEQEERKRMERLFTLSALAVAVILSVIVCASTGDAGRLIYVLAATVTGSCQVALLSASVMARQSAARRLAHCGAASDSDEGSDKLATTQTVVLTDEDLFPNGSVVLVSLELHSNLNDATALAYAAALTQGSSLGNMLAEEVRTRYGAPLAAHRVLRYDGGVGGQIGGLQVLLGNERFMTSRGVSVGGMTDNALALSLDGSLAAVLTVDYTVPAVLFHAMQKLTEQKTTIWLNSHNQQITPQLVEQLYGLPKGTVVVPELECSRALQNPARVQDARLCALLMRDGLMGIADCICAARAQRKAQRAGVLIGICASIVCMLLMMYLCYAFVPSDAHPIRLLIYMVLCFIPIFFLDNGVGRE</sequence>
<feature type="region of interest" description="Disordered" evidence="1">
    <location>
        <begin position="772"/>
        <end position="879"/>
    </location>
</feature>
<evidence type="ECO:0000313" key="4">
    <source>
        <dbReference type="Proteomes" id="UP000783588"/>
    </source>
</evidence>
<feature type="transmembrane region" description="Helical" evidence="2">
    <location>
        <begin position="1075"/>
        <end position="1096"/>
    </location>
</feature>
<evidence type="ECO:0000313" key="3">
    <source>
        <dbReference type="EMBL" id="MBU5490354.1"/>
    </source>
</evidence>
<feature type="region of interest" description="Disordered" evidence="1">
    <location>
        <begin position="27"/>
        <end position="736"/>
    </location>
</feature>
<evidence type="ECO:0000256" key="2">
    <source>
        <dbReference type="SAM" id="Phobius"/>
    </source>
</evidence>
<name>A0ABS6ERM7_9FIRM</name>
<feature type="compositionally biased region" description="Low complexity" evidence="1">
    <location>
        <begin position="581"/>
        <end position="593"/>
    </location>
</feature>
<organism evidence="3 4">
    <name type="scientific">Butyricicoccus intestinisimiae</name>
    <dbReference type="NCBI Taxonomy" id="2841509"/>
    <lineage>
        <taxon>Bacteria</taxon>
        <taxon>Bacillati</taxon>
        <taxon>Bacillota</taxon>
        <taxon>Clostridia</taxon>
        <taxon>Eubacteriales</taxon>
        <taxon>Butyricicoccaceae</taxon>
        <taxon>Butyricicoccus</taxon>
    </lineage>
</organism>
<feature type="compositionally biased region" description="Acidic residues" evidence="1">
    <location>
        <begin position="498"/>
        <end position="512"/>
    </location>
</feature>
<feature type="compositionally biased region" description="Basic and acidic residues" evidence="1">
    <location>
        <begin position="695"/>
        <end position="708"/>
    </location>
</feature>
<feature type="compositionally biased region" description="Low complexity" evidence="1">
    <location>
        <begin position="70"/>
        <end position="84"/>
    </location>
</feature>
<feature type="transmembrane region" description="Helical" evidence="2">
    <location>
        <begin position="971"/>
        <end position="992"/>
    </location>
</feature>
<feature type="transmembrane region" description="Helical" evidence="2">
    <location>
        <begin position="1102"/>
        <end position="1124"/>
    </location>
</feature>
<protein>
    <submittedName>
        <fullName evidence="3">Uncharacterized protein</fullName>
    </submittedName>
</protein>
<feature type="compositionally biased region" description="Pro residues" evidence="1">
    <location>
        <begin position="780"/>
        <end position="794"/>
    </location>
</feature>
<proteinExistence type="predicted"/>
<feature type="compositionally biased region" description="Acidic residues" evidence="1">
    <location>
        <begin position="262"/>
        <end position="272"/>
    </location>
</feature>
<feature type="compositionally biased region" description="Basic and acidic residues" evidence="1">
    <location>
        <begin position="674"/>
        <end position="684"/>
    </location>
</feature>
<feature type="compositionally biased region" description="Basic residues" evidence="1">
    <location>
        <begin position="869"/>
        <end position="879"/>
    </location>
</feature>
<feature type="compositionally biased region" description="Basic and acidic residues" evidence="1">
    <location>
        <begin position="827"/>
        <end position="842"/>
    </location>
</feature>
<keyword evidence="4" id="KW-1185">Reference proteome</keyword>
<feature type="transmembrane region" description="Helical" evidence="2">
    <location>
        <begin position="1397"/>
        <end position="1414"/>
    </location>
</feature>
<feature type="transmembrane region" description="Helical" evidence="2">
    <location>
        <begin position="1369"/>
        <end position="1391"/>
    </location>
</feature>
<feature type="compositionally biased region" description="Acidic residues" evidence="1">
    <location>
        <begin position="327"/>
        <end position="342"/>
    </location>
</feature>
<feature type="transmembrane region" description="Helical" evidence="2">
    <location>
        <begin position="904"/>
        <end position="927"/>
    </location>
</feature>
<dbReference type="EMBL" id="JAHLQI010000003">
    <property type="protein sequence ID" value="MBU5490354.1"/>
    <property type="molecule type" value="Genomic_DNA"/>
</dbReference>
<reference evidence="3 4" key="1">
    <citation type="submission" date="2021-06" db="EMBL/GenBank/DDBJ databases">
        <authorList>
            <person name="Sun Q."/>
            <person name="Li D."/>
        </authorList>
    </citation>
    <scope>NUCLEOTIDE SEQUENCE [LARGE SCALE GENOMIC DNA]</scope>
    <source>
        <strain evidence="3 4">MSJd-7</strain>
    </source>
</reference>
<feature type="compositionally biased region" description="Basic and acidic residues" evidence="1">
    <location>
        <begin position="542"/>
        <end position="551"/>
    </location>
</feature>
<keyword evidence="2" id="KW-0812">Transmembrane</keyword>
<feature type="compositionally biased region" description="Acidic residues" evidence="1">
    <location>
        <begin position="524"/>
        <end position="535"/>
    </location>
</feature>
<dbReference type="RefSeq" id="WP_216470017.1">
    <property type="nucleotide sequence ID" value="NZ_JAHLQI010000003.1"/>
</dbReference>
<dbReference type="Proteomes" id="UP000783588">
    <property type="component" value="Unassembled WGS sequence"/>
</dbReference>
<evidence type="ECO:0000256" key="1">
    <source>
        <dbReference type="SAM" id="MobiDB-lite"/>
    </source>
</evidence>
<accession>A0ABS6ERM7</accession>
<feature type="compositionally biased region" description="Low complexity" evidence="1">
    <location>
        <begin position="29"/>
        <end position="43"/>
    </location>
</feature>